<dbReference type="RefSeq" id="WP_057663578.1">
    <property type="nucleotide sequence ID" value="NZ_LDJH01000006.1"/>
</dbReference>
<feature type="signal peptide" evidence="1">
    <location>
        <begin position="1"/>
        <end position="26"/>
    </location>
</feature>
<reference evidence="2 3" key="1">
    <citation type="submission" date="2015-05" db="EMBL/GenBank/DDBJ databases">
        <title>Genome sequencing and analysis of members of genus Stenotrophomonas.</title>
        <authorList>
            <person name="Patil P.P."/>
            <person name="Midha S."/>
            <person name="Patil P.B."/>
        </authorList>
    </citation>
    <scope>NUCLEOTIDE SEQUENCE [LARGE SCALE GENOMIC DNA]</scope>
    <source>
        <strain evidence="2 3">DSM 17805</strain>
    </source>
</reference>
<dbReference type="PATRIC" id="fig|266128.3.peg.2289"/>
<dbReference type="EMBL" id="LDJH01000006">
    <property type="protein sequence ID" value="KRG59564.1"/>
    <property type="molecule type" value="Genomic_DNA"/>
</dbReference>
<dbReference type="CDD" id="cd16018">
    <property type="entry name" value="Enpp"/>
    <property type="match status" value="1"/>
</dbReference>
<feature type="chain" id="PRO_5006392831" description="Phosphodiesterase" evidence="1">
    <location>
        <begin position="27"/>
        <end position="437"/>
    </location>
</feature>
<dbReference type="AlphaFoldDB" id="A0A0R0BQG2"/>
<accession>A0A0R0BQG2</accession>
<evidence type="ECO:0000313" key="3">
    <source>
        <dbReference type="Proteomes" id="UP000051254"/>
    </source>
</evidence>
<evidence type="ECO:0008006" key="4">
    <source>
        <dbReference type="Google" id="ProtNLM"/>
    </source>
</evidence>
<dbReference type="Proteomes" id="UP000051254">
    <property type="component" value="Unassembled WGS sequence"/>
</dbReference>
<dbReference type="Gene3D" id="3.30.1360.180">
    <property type="match status" value="1"/>
</dbReference>
<comment type="caution">
    <text evidence="2">The sequence shown here is derived from an EMBL/GenBank/DDBJ whole genome shotgun (WGS) entry which is preliminary data.</text>
</comment>
<organism evidence="2 3">
    <name type="scientific">Stenotrophomonas koreensis</name>
    <dbReference type="NCBI Taxonomy" id="266128"/>
    <lineage>
        <taxon>Bacteria</taxon>
        <taxon>Pseudomonadati</taxon>
        <taxon>Pseudomonadota</taxon>
        <taxon>Gammaproteobacteria</taxon>
        <taxon>Lysobacterales</taxon>
        <taxon>Lysobacteraceae</taxon>
        <taxon>Stenotrophomonas</taxon>
    </lineage>
</organism>
<dbReference type="PANTHER" id="PTHR10151:SF120">
    <property type="entry name" value="BIS(5'-ADENOSYL)-TRIPHOSPHATASE"/>
    <property type="match status" value="1"/>
</dbReference>
<dbReference type="PANTHER" id="PTHR10151">
    <property type="entry name" value="ECTONUCLEOTIDE PYROPHOSPHATASE/PHOSPHODIESTERASE"/>
    <property type="match status" value="1"/>
</dbReference>
<dbReference type="InterPro" id="IPR017850">
    <property type="entry name" value="Alkaline_phosphatase_core_sf"/>
</dbReference>
<gene>
    <name evidence="2" type="ORF">ABB25_03130</name>
</gene>
<evidence type="ECO:0000256" key="1">
    <source>
        <dbReference type="SAM" id="SignalP"/>
    </source>
</evidence>
<dbReference type="OrthoDB" id="9771966at2"/>
<proteinExistence type="predicted"/>
<dbReference type="Pfam" id="PF01663">
    <property type="entry name" value="Phosphodiest"/>
    <property type="match status" value="1"/>
</dbReference>
<evidence type="ECO:0000313" key="2">
    <source>
        <dbReference type="EMBL" id="KRG59564.1"/>
    </source>
</evidence>
<protein>
    <recommendedName>
        <fullName evidence="4">Phosphodiesterase</fullName>
    </recommendedName>
</protein>
<sequence length="437" mass="48182">MKPRFFLALLGSTLLCLGCSTAGSHASVSARPAAASTHTGVTAVMPRQAHNPLLLVSIDGMRNDYTERGLTPTLQYLAEHGTRAGFLRPSYPSITFPNHYTLVTGLRPDRHGVVANFMRDPTIPETRFSMFDRATTGDARWWNDGKPLWTTVSEAGGRSAAMFWVGSEAPVHGRHPEFWYPFDISVDATQRVDNVLAWLDLPADQRPHFITLYFDSVDTAGHRHGPDSAQLDRALVEVDTALGRLLAGLRARRLDDTVNLVIASDHGMLATGDDKVLYLDDHLDASLIDPIWTGAYAAFDALPGGQAQADALLGKHLYFECMTREQIPARFAYGKHRRVPRYHCMAAPGWQLTTRDAFQRKGHALQGEHGYDNQLQAMHSPFIVHGPAFKRGHRIAGIDNVDVYPLLAHLLGVSPEPHDGQLAATLDALITPPEERP</sequence>
<dbReference type="Gene3D" id="3.40.720.10">
    <property type="entry name" value="Alkaline Phosphatase, subunit A"/>
    <property type="match status" value="1"/>
</dbReference>
<dbReference type="STRING" id="266128.ABB25_03130"/>
<dbReference type="GO" id="GO:0016787">
    <property type="term" value="F:hydrolase activity"/>
    <property type="evidence" value="ECO:0007669"/>
    <property type="project" value="UniProtKB-ARBA"/>
</dbReference>
<name>A0A0R0BQG2_9GAMM</name>
<dbReference type="InterPro" id="IPR002591">
    <property type="entry name" value="Phosphodiest/P_Trfase"/>
</dbReference>
<keyword evidence="3" id="KW-1185">Reference proteome</keyword>
<dbReference type="SUPFAM" id="SSF53649">
    <property type="entry name" value="Alkaline phosphatase-like"/>
    <property type="match status" value="1"/>
</dbReference>
<keyword evidence="1" id="KW-0732">Signal</keyword>